<comment type="caution">
    <text evidence="3">The sequence shown here is derived from an EMBL/GenBank/DDBJ whole genome shotgun (WGS) entry which is preliminary data.</text>
</comment>
<gene>
    <name evidence="3" type="ORF">G3N56_08210</name>
</gene>
<accession>A0A7K3NKJ8</accession>
<feature type="domain" description="Phosphoribosyltransferase" evidence="2">
    <location>
        <begin position="182"/>
        <end position="272"/>
    </location>
</feature>
<dbReference type="SUPFAM" id="SSF53271">
    <property type="entry name" value="PRTase-like"/>
    <property type="match status" value="1"/>
</dbReference>
<dbReference type="Gene3D" id="3.40.50.2020">
    <property type="match status" value="1"/>
</dbReference>
<dbReference type="PANTHER" id="PTHR47505">
    <property type="entry name" value="DNA UTILIZATION PROTEIN YHGH"/>
    <property type="match status" value="1"/>
</dbReference>
<dbReference type="Proteomes" id="UP000469724">
    <property type="component" value="Unassembled WGS sequence"/>
</dbReference>
<name>A0A7K3NKJ8_9BACT</name>
<evidence type="ECO:0000313" key="4">
    <source>
        <dbReference type="Proteomes" id="UP000469724"/>
    </source>
</evidence>
<keyword evidence="4" id="KW-1185">Reference proteome</keyword>
<comment type="similarity">
    <text evidence="1">Belongs to the ComF/GntX family.</text>
</comment>
<evidence type="ECO:0000256" key="1">
    <source>
        <dbReference type="ARBA" id="ARBA00008007"/>
    </source>
</evidence>
<dbReference type="CDD" id="cd06223">
    <property type="entry name" value="PRTases_typeI"/>
    <property type="match status" value="1"/>
</dbReference>
<reference evidence="3 4" key="1">
    <citation type="submission" date="2020-02" db="EMBL/GenBank/DDBJ databases">
        <title>Comparative genomics of sulfur disproportionating microorganisms.</title>
        <authorList>
            <person name="Ward L.M."/>
            <person name="Bertran E."/>
            <person name="Johnston D.T."/>
        </authorList>
    </citation>
    <scope>NUCLEOTIDE SEQUENCE [LARGE SCALE GENOMIC DNA]</scope>
    <source>
        <strain evidence="3 4">DSM 3696</strain>
    </source>
</reference>
<dbReference type="InterPro" id="IPR051910">
    <property type="entry name" value="ComF/GntX_DNA_util-trans"/>
</dbReference>
<protein>
    <submittedName>
        <fullName evidence="3">ComF family protein</fullName>
    </submittedName>
</protein>
<evidence type="ECO:0000259" key="2">
    <source>
        <dbReference type="Pfam" id="PF00156"/>
    </source>
</evidence>
<dbReference type="AlphaFoldDB" id="A0A7K3NKJ8"/>
<dbReference type="InterPro" id="IPR000836">
    <property type="entry name" value="PRTase_dom"/>
</dbReference>
<dbReference type="Pfam" id="PF00156">
    <property type="entry name" value="Pribosyltran"/>
    <property type="match status" value="1"/>
</dbReference>
<dbReference type="EMBL" id="JAAGRQ010000026">
    <property type="protein sequence ID" value="NDY56726.1"/>
    <property type="molecule type" value="Genomic_DNA"/>
</dbReference>
<dbReference type="PANTHER" id="PTHR47505:SF1">
    <property type="entry name" value="DNA UTILIZATION PROTEIN YHGH"/>
    <property type="match status" value="1"/>
</dbReference>
<dbReference type="InterPro" id="IPR029057">
    <property type="entry name" value="PRTase-like"/>
</dbReference>
<dbReference type="RefSeq" id="WP_163301775.1">
    <property type="nucleotide sequence ID" value="NZ_JAAGRQ010000026.1"/>
</dbReference>
<sequence>MAFVRRLLAAVSWRDLLSRRCRVCGDPVPPGPDGRASATADWPPRGLCPACAKSLSPRRGGFCPRCGAMEADPADDPDLCAACLLEPRPFSALAFHAPYGGLLRDMILAFKFGERPQYGAVLRDLFLLAFERAAARGVREGGTAPATPHAPVAPIAPIAPDVVIPVPLYPRRLAWRGFNQSLELARPLARKYGWPVDAQALSRIRDTRPQSTLSGRLRRENIRGAFAADPARVRGKTALLTDDVMTTGATVEAAARALLAAGASRVDVLVLAR</sequence>
<proteinExistence type="inferred from homology"/>
<evidence type="ECO:0000313" key="3">
    <source>
        <dbReference type="EMBL" id="NDY56726.1"/>
    </source>
</evidence>
<organism evidence="3 4">
    <name type="scientific">Desulfolutivibrio sulfodismutans</name>
    <dbReference type="NCBI Taxonomy" id="63561"/>
    <lineage>
        <taxon>Bacteria</taxon>
        <taxon>Pseudomonadati</taxon>
        <taxon>Thermodesulfobacteriota</taxon>
        <taxon>Desulfovibrionia</taxon>
        <taxon>Desulfovibrionales</taxon>
        <taxon>Desulfovibrionaceae</taxon>
        <taxon>Desulfolutivibrio</taxon>
    </lineage>
</organism>